<keyword evidence="3" id="KW-1185">Reference proteome</keyword>
<name>A0A1R1SIC9_9ACTN</name>
<dbReference type="EMBL" id="ASQP01000251">
    <property type="protein sequence ID" value="OMI38042.1"/>
    <property type="molecule type" value="Genomic_DNA"/>
</dbReference>
<gene>
    <name evidence="2" type="ORF">SPAR_18071</name>
</gene>
<keyword evidence="1" id="KW-0175">Coiled coil</keyword>
<dbReference type="RefSeq" id="WP_065958873.1">
    <property type="nucleotide sequence ID" value="NZ_ASQP01000251.1"/>
</dbReference>
<proteinExistence type="predicted"/>
<dbReference type="GeneID" id="96741965"/>
<organism evidence="2 3">
    <name type="scientific">Streptomyces sparsogenes DSM 40356</name>
    <dbReference type="NCBI Taxonomy" id="1331668"/>
    <lineage>
        <taxon>Bacteria</taxon>
        <taxon>Bacillati</taxon>
        <taxon>Actinomycetota</taxon>
        <taxon>Actinomycetes</taxon>
        <taxon>Kitasatosporales</taxon>
        <taxon>Streptomycetaceae</taxon>
        <taxon>Streptomyces</taxon>
    </lineage>
</organism>
<reference evidence="2 3" key="1">
    <citation type="submission" date="2013-05" db="EMBL/GenBank/DDBJ databases">
        <title>Genome sequence of Streptomyces sparsogenes DSM 40356.</title>
        <authorList>
            <person name="Coyne S."/>
            <person name="Seebeck F.P."/>
        </authorList>
    </citation>
    <scope>NUCLEOTIDE SEQUENCE [LARGE SCALE GENOMIC DNA]</scope>
    <source>
        <strain evidence="2 3">DSM 40356</strain>
    </source>
</reference>
<accession>A0A1R1SIC9</accession>
<dbReference type="AlphaFoldDB" id="A0A1R1SIC9"/>
<protein>
    <submittedName>
        <fullName evidence="2">Uncharacterized protein</fullName>
    </submittedName>
</protein>
<evidence type="ECO:0000313" key="2">
    <source>
        <dbReference type="EMBL" id="OMI38042.1"/>
    </source>
</evidence>
<sequence>MPPEFDYQAADRLSWVLKQFGEKIDWFLWLRNGRREALLSTPDSDNWQGAKRTRYEQDLARQRAALIHLKDEAKRLKARVDQATAQAHAQHARQKPRD</sequence>
<dbReference type="STRING" id="67365.GCA_001704635_03908"/>
<comment type="caution">
    <text evidence="2">The sequence shown here is derived from an EMBL/GenBank/DDBJ whole genome shotgun (WGS) entry which is preliminary data.</text>
</comment>
<evidence type="ECO:0000313" key="3">
    <source>
        <dbReference type="Proteomes" id="UP000186168"/>
    </source>
</evidence>
<dbReference type="Proteomes" id="UP000186168">
    <property type="component" value="Unassembled WGS sequence"/>
</dbReference>
<evidence type="ECO:0000256" key="1">
    <source>
        <dbReference type="SAM" id="Coils"/>
    </source>
</evidence>
<feature type="coiled-coil region" evidence="1">
    <location>
        <begin position="52"/>
        <end position="86"/>
    </location>
</feature>